<accession>A0A4R6YHW8</accession>
<comment type="caution">
    <text evidence="1">The sequence shown here is derived from an EMBL/GenBank/DDBJ whole genome shotgun (WGS) entry which is preliminary data.</text>
</comment>
<dbReference type="AlphaFoldDB" id="A0A4R6YHW8"/>
<protein>
    <submittedName>
        <fullName evidence="1">Uncharacterized protein</fullName>
    </submittedName>
</protein>
<sequence>MTGAGANDLNLAKLNMLAAAICENFGKTAFCVGAGFHCGFDALACR</sequence>
<name>A0A4R6YHW8_9HYPH</name>
<evidence type="ECO:0000313" key="2">
    <source>
        <dbReference type="Proteomes" id="UP000294958"/>
    </source>
</evidence>
<reference evidence="1 2" key="1">
    <citation type="submission" date="2019-03" db="EMBL/GenBank/DDBJ databases">
        <title>Genomic Encyclopedia of Type Strains, Phase IV (KMG-IV): sequencing the most valuable type-strain genomes for metagenomic binning, comparative biology and taxonomic classification.</title>
        <authorList>
            <person name="Goeker M."/>
        </authorList>
    </citation>
    <scope>NUCLEOTIDE SEQUENCE [LARGE SCALE GENOMIC DNA]</scope>
    <source>
        <strain evidence="1 2">DSM 11603</strain>
    </source>
</reference>
<dbReference type="Proteomes" id="UP000294958">
    <property type="component" value="Unassembled WGS sequence"/>
</dbReference>
<gene>
    <name evidence="1" type="ORF">DES43_10540</name>
</gene>
<evidence type="ECO:0000313" key="1">
    <source>
        <dbReference type="EMBL" id="TDR36375.1"/>
    </source>
</evidence>
<keyword evidence="2" id="KW-1185">Reference proteome</keyword>
<proteinExistence type="predicted"/>
<organism evidence="1 2">
    <name type="scientific">Aquamicrobium defluvii</name>
    <dbReference type="NCBI Taxonomy" id="69279"/>
    <lineage>
        <taxon>Bacteria</taxon>
        <taxon>Pseudomonadati</taxon>
        <taxon>Pseudomonadota</taxon>
        <taxon>Alphaproteobacteria</taxon>
        <taxon>Hyphomicrobiales</taxon>
        <taxon>Phyllobacteriaceae</taxon>
        <taxon>Aquamicrobium</taxon>
    </lineage>
</organism>
<dbReference type="EMBL" id="SNZF01000005">
    <property type="protein sequence ID" value="TDR36375.1"/>
    <property type="molecule type" value="Genomic_DNA"/>
</dbReference>